<keyword evidence="2" id="KW-0732">Signal</keyword>
<evidence type="ECO:0000259" key="6">
    <source>
        <dbReference type="Pfam" id="PF01593"/>
    </source>
</evidence>
<keyword evidence="5" id="KW-0520">NAD</keyword>
<dbReference type="InterPro" id="IPR036188">
    <property type="entry name" value="FAD/NAD-bd_sf"/>
</dbReference>
<keyword evidence="4" id="KW-0521">NADP</keyword>
<gene>
    <name evidence="7" type="ORF">SUBVAR_04226</name>
</gene>
<keyword evidence="1" id="KW-0285">Flavoprotein</keyword>
<keyword evidence="3" id="KW-0274">FAD</keyword>
<sequence length="523" mass="58644">MICKEVFMETQNTKRYDVVVIGAGNGGLTAAIRVLQGGYSCLLLEKHNLPGGFATSFKRGRFEFEASLHELNDFGSPTEPGDIRTLFRDLGVEDKIDWIRIPEAYHLITTDKKYDCEMPFGVEAFIDKMEQYVPGSRKSMTEFFELCNEVRDAQTYSNSVNGNTDSDYMKSHFPNFIKAGSYSVNEVLDALKMPKAAQDILNAYWCYLGVDCDRLSFLHYGSMVIRYITRDAWMPKMRSHEISLAMDARIRELGGDIWYHSEAASILTDANRAITGVQLTDGTVIETRHVIANCAPHLVFGKMLDKKSVTEAQVRATNARTFAGRGFTLFLGLNKSAEELGIKSHNYFIYDTADTAKQYDLMRKVSTNHAQATVCLNNAYPECSPEGTCMMYFTTLIMSDDWGNVSETDYFKAKDRLAEDMINVFERETGCKIRDAIEEIAVASPTTYARYCGHPEGVIYGYETAGWDSLMPRMMMMKEDAALCPGLRFAGGYAMRSSGYSSAYVSGDLSGRQTVGDLKKEAQ</sequence>
<accession>D1PIR1</accession>
<reference evidence="7" key="1">
    <citation type="submission" date="2009-12" db="EMBL/GenBank/DDBJ databases">
        <authorList>
            <person name="Weinstock G."/>
            <person name="Sodergren E."/>
            <person name="Clifton S."/>
            <person name="Fulton L."/>
            <person name="Fulton B."/>
            <person name="Courtney L."/>
            <person name="Fronick C."/>
            <person name="Harrison M."/>
            <person name="Strong C."/>
            <person name="Farmer C."/>
            <person name="Delahaunty K."/>
            <person name="Markovic C."/>
            <person name="Hall O."/>
            <person name="Minx P."/>
            <person name="Tomlinson C."/>
            <person name="Mitreva M."/>
            <person name="Nelson J."/>
            <person name="Hou S."/>
            <person name="Wollam A."/>
            <person name="Pepin K.H."/>
            <person name="Johnson M."/>
            <person name="Bhonagiri V."/>
            <person name="Nash W.E."/>
            <person name="Warren W."/>
            <person name="Chinwalla A."/>
            <person name="Mardis E.R."/>
            <person name="Wilson R.K."/>
        </authorList>
    </citation>
    <scope>NUCLEOTIDE SEQUENCE [LARGE SCALE GENOMIC DNA]</scope>
    <source>
        <strain evidence="7">DSM 15176</strain>
    </source>
</reference>
<organism evidence="7 8">
    <name type="scientific">Subdoligranulum variabile DSM 15176</name>
    <dbReference type="NCBI Taxonomy" id="411471"/>
    <lineage>
        <taxon>Bacteria</taxon>
        <taxon>Bacillati</taxon>
        <taxon>Bacillota</taxon>
        <taxon>Clostridia</taxon>
        <taxon>Eubacteriales</taxon>
        <taxon>Oscillospiraceae</taxon>
        <taxon>Subdoligranulum</taxon>
    </lineage>
</organism>
<evidence type="ECO:0000313" key="8">
    <source>
        <dbReference type="Proteomes" id="UP000003438"/>
    </source>
</evidence>
<evidence type="ECO:0000256" key="5">
    <source>
        <dbReference type="ARBA" id="ARBA00023027"/>
    </source>
</evidence>
<proteinExistence type="predicted"/>
<evidence type="ECO:0000256" key="3">
    <source>
        <dbReference type="ARBA" id="ARBA00022827"/>
    </source>
</evidence>
<dbReference type="InterPro" id="IPR002937">
    <property type="entry name" value="Amino_oxidase"/>
</dbReference>
<dbReference type="InterPro" id="IPR052206">
    <property type="entry name" value="Retinol_saturase"/>
</dbReference>
<keyword evidence="8" id="KW-1185">Reference proteome</keyword>
<dbReference type="Pfam" id="PF01593">
    <property type="entry name" value="Amino_oxidase"/>
    <property type="match status" value="1"/>
</dbReference>
<dbReference type="STRING" id="411471.SUBVAR_04226"/>
<name>D1PIR1_9FIRM</name>
<comment type="caution">
    <text evidence="7">The sequence shown here is derived from an EMBL/GenBank/DDBJ whole genome shotgun (WGS) entry which is preliminary data.</text>
</comment>
<dbReference type="SUPFAM" id="SSF51905">
    <property type="entry name" value="FAD/NAD(P)-binding domain"/>
    <property type="match status" value="1"/>
</dbReference>
<dbReference type="Proteomes" id="UP000003438">
    <property type="component" value="Unassembled WGS sequence"/>
</dbReference>
<protein>
    <submittedName>
        <fullName evidence="7">FAD dependent oxidoreductase</fullName>
    </submittedName>
</protein>
<evidence type="ECO:0000256" key="4">
    <source>
        <dbReference type="ARBA" id="ARBA00022857"/>
    </source>
</evidence>
<evidence type="ECO:0000256" key="2">
    <source>
        <dbReference type="ARBA" id="ARBA00022729"/>
    </source>
</evidence>
<evidence type="ECO:0000313" key="7">
    <source>
        <dbReference type="EMBL" id="EFB77420.1"/>
    </source>
</evidence>
<dbReference type="HOGENOM" id="CLU_019722_1_1_9"/>
<dbReference type="AlphaFoldDB" id="D1PIR1"/>
<dbReference type="eggNOG" id="COG1233">
    <property type="taxonomic scope" value="Bacteria"/>
</dbReference>
<feature type="domain" description="Amine oxidase" evidence="6">
    <location>
        <begin position="27"/>
        <end position="390"/>
    </location>
</feature>
<evidence type="ECO:0000256" key="1">
    <source>
        <dbReference type="ARBA" id="ARBA00022630"/>
    </source>
</evidence>
<dbReference type="GO" id="GO:0016491">
    <property type="term" value="F:oxidoreductase activity"/>
    <property type="evidence" value="ECO:0007669"/>
    <property type="project" value="InterPro"/>
</dbReference>
<dbReference type="PANTHER" id="PTHR46091:SF3">
    <property type="entry name" value="AMINE OXIDASE DOMAIN-CONTAINING PROTEIN"/>
    <property type="match status" value="1"/>
</dbReference>
<dbReference type="Gene3D" id="3.50.50.60">
    <property type="entry name" value="FAD/NAD(P)-binding domain"/>
    <property type="match status" value="2"/>
</dbReference>
<dbReference type="EMBL" id="ACBY02000011">
    <property type="protein sequence ID" value="EFB77420.1"/>
    <property type="molecule type" value="Genomic_DNA"/>
</dbReference>
<dbReference type="PANTHER" id="PTHR46091">
    <property type="entry name" value="BLR7054 PROTEIN"/>
    <property type="match status" value="1"/>
</dbReference>